<dbReference type="Pfam" id="PF22807">
    <property type="entry name" value="TrAA12"/>
    <property type="match status" value="2"/>
</dbReference>
<sequence precursor="true">MLKNIWNRMSNRRRLLSGMLLLACISAPVVLRDRAHVPFDQVTGTKPVLTEPRWHRLWPVFNPGRFVGWSDDHKKPETVSGLKISLFADKLFHPQWIYLLPNGDILVSESNAPISSRHKPGFLKRLFWHLTRREKDSSPDRIVLLRDSNHDGKADQKSIFIDNLHSPFGIALKGDRLYVATSDAILAYPYKGGEDHITAPAQQITTLPAGDINLNWTRNILLSPDGRFLYVAVGSATNIADKGMALEKERAAVWEIDLQNNSHRLYTTGLRNPVGMAFHPETKALWSVVDERDNVGSDMVPDYLTQLNEGDYYGWPQFYWGGYPDRHFKKIDKLTQSTVTWPDYSLGAHVAPLALVFAHDPASGRVNLGDNFKNGAFISEHGSLYRYPWSGYQVVFVPFNDKGEATGKPITVVKDFRQGNKVYGLPAGMTGDASGALLIADEASNRIWRLSKD</sequence>
<accession>A0A0H3G622</accession>
<dbReference type="OrthoDB" id="9770043at2"/>
<dbReference type="PANTHER" id="PTHR33546">
    <property type="entry name" value="LARGE, MULTIFUNCTIONAL SECRETED PROTEIN-RELATED"/>
    <property type="match status" value="1"/>
</dbReference>
<dbReference type="eggNOG" id="COG2133">
    <property type="taxonomic scope" value="Bacteria"/>
</dbReference>
<feature type="domain" description="Pyrroloquinoline quinone-dependent pyranose dehydrogenase beta-propeller" evidence="2">
    <location>
        <begin position="331"/>
        <end position="451"/>
    </location>
</feature>
<dbReference type="KEGG" id="zmm:Zmob_0749"/>
<feature type="signal peptide" evidence="1">
    <location>
        <begin position="1"/>
        <end position="31"/>
    </location>
</feature>
<dbReference type="RefSeq" id="WP_014500688.1">
    <property type="nucleotide sequence ID" value="NC_017262.1"/>
</dbReference>
<feature type="chain" id="PRO_5002609704" evidence="1">
    <location>
        <begin position="32"/>
        <end position="453"/>
    </location>
</feature>
<evidence type="ECO:0000259" key="2">
    <source>
        <dbReference type="Pfam" id="PF22807"/>
    </source>
</evidence>
<gene>
    <name evidence="3" type="ordered locus">Zmob_0749</name>
</gene>
<feature type="domain" description="Pyrroloquinoline quinone-dependent pyranose dehydrogenase beta-propeller" evidence="2">
    <location>
        <begin position="157"/>
        <end position="297"/>
    </location>
</feature>
<evidence type="ECO:0000313" key="4">
    <source>
        <dbReference type="Proteomes" id="UP000001494"/>
    </source>
</evidence>
<reference evidence="3 4" key="1">
    <citation type="journal article" date="2011" name="J. Bacteriol.">
        <title>Genome sequence of the ethanol-producing Zymomonas mobilis subsp. mobilis lectotype strain ATCC 10988.</title>
        <authorList>
            <person name="Pappas K.M."/>
            <person name="Kouvelis V.N."/>
            <person name="Saunders E."/>
            <person name="Brettin T.S."/>
            <person name="Bruce D."/>
            <person name="Detter C."/>
            <person name="Balakireva M."/>
            <person name="Han C.S."/>
            <person name="Savvakis G."/>
            <person name="Kyrpides N.C."/>
            <person name="Typas M.A."/>
        </authorList>
    </citation>
    <scope>NUCLEOTIDE SEQUENCE [LARGE SCALE GENOMIC DNA]</scope>
    <source>
        <strain evidence="4">ATCC 10988 / DSM 424 / CCUG 17860 / LMG 404 / NCIMB 8938 / NRRL B-806 / ZM1</strain>
    </source>
</reference>
<evidence type="ECO:0000256" key="1">
    <source>
        <dbReference type="SAM" id="SignalP"/>
    </source>
</evidence>
<dbReference type="SUPFAM" id="SSF50952">
    <property type="entry name" value="Soluble quinoprotein glucose dehydrogenase"/>
    <property type="match status" value="1"/>
</dbReference>
<dbReference type="InterPro" id="IPR054539">
    <property type="entry name" value="Beta-prop_PDH"/>
</dbReference>
<dbReference type="Gene3D" id="2.120.10.30">
    <property type="entry name" value="TolB, C-terminal domain"/>
    <property type="match status" value="1"/>
</dbReference>
<dbReference type="AlphaFoldDB" id="A0A0H3G622"/>
<dbReference type="EMBL" id="CP002850">
    <property type="protein sequence ID" value="AEH62590.1"/>
    <property type="molecule type" value="Genomic_DNA"/>
</dbReference>
<evidence type="ECO:0000313" key="3">
    <source>
        <dbReference type="EMBL" id="AEH62590.1"/>
    </source>
</evidence>
<name>A0A0H3G622_ZYMMA</name>
<keyword evidence="1" id="KW-0732">Signal</keyword>
<dbReference type="InterPro" id="IPR011041">
    <property type="entry name" value="Quinoprot_gluc/sorb_DH_b-prop"/>
</dbReference>
<dbReference type="Proteomes" id="UP000001494">
    <property type="component" value="Chromosome"/>
</dbReference>
<protein>
    <submittedName>
        <fullName evidence="3">NHL repeat containing protein</fullName>
    </submittedName>
</protein>
<dbReference type="HOGENOM" id="CLU_024435_0_0_5"/>
<dbReference type="InterPro" id="IPR011042">
    <property type="entry name" value="6-blade_b-propeller_TolB-like"/>
</dbReference>
<dbReference type="PANTHER" id="PTHR33546:SF1">
    <property type="entry name" value="LARGE, MULTIFUNCTIONAL SECRETED PROTEIN"/>
    <property type="match status" value="1"/>
</dbReference>
<proteinExistence type="predicted"/>
<organism evidence="3 4">
    <name type="scientific">Zymomonas mobilis subsp. mobilis (strain ATCC 10988 / DSM 424 / LMG 404 / NCIMB 8938 / NRRL B-806 / ZM1)</name>
    <dbReference type="NCBI Taxonomy" id="555217"/>
    <lineage>
        <taxon>Bacteria</taxon>
        <taxon>Pseudomonadati</taxon>
        <taxon>Pseudomonadota</taxon>
        <taxon>Alphaproteobacteria</taxon>
        <taxon>Sphingomonadales</taxon>
        <taxon>Zymomonadaceae</taxon>
        <taxon>Zymomonas</taxon>
    </lineage>
</organism>